<dbReference type="Proteomes" id="UP000029121">
    <property type="component" value="Unassembled WGS sequence"/>
</dbReference>
<name>R0HCR8_9BRAS</name>
<dbReference type="AlphaFoldDB" id="R0HCR8"/>
<dbReference type="SMART" id="SM00612">
    <property type="entry name" value="Kelch"/>
    <property type="match status" value="1"/>
</dbReference>
<dbReference type="KEGG" id="crb:17883039"/>
<dbReference type="InterPro" id="IPR001810">
    <property type="entry name" value="F-box_dom"/>
</dbReference>
<gene>
    <name evidence="2" type="ORF">CARUB_v10003554mg</name>
</gene>
<dbReference type="InterPro" id="IPR057499">
    <property type="entry name" value="Kelch_FKB95"/>
</dbReference>
<evidence type="ECO:0000259" key="1">
    <source>
        <dbReference type="SMART" id="SM00256"/>
    </source>
</evidence>
<evidence type="ECO:0000313" key="2">
    <source>
        <dbReference type="EMBL" id="EOA22830.1"/>
    </source>
</evidence>
<evidence type="ECO:0000313" key="3">
    <source>
        <dbReference type="Proteomes" id="UP000029121"/>
    </source>
</evidence>
<dbReference type="InterPro" id="IPR015915">
    <property type="entry name" value="Kelch-typ_b-propeller"/>
</dbReference>
<dbReference type="InterPro" id="IPR036047">
    <property type="entry name" value="F-box-like_dom_sf"/>
</dbReference>
<dbReference type="OrthoDB" id="1053001at2759"/>
<dbReference type="PANTHER" id="PTHR24414">
    <property type="entry name" value="F-BOX/KELCH-REPEAT PROTEIN SKIP4"/>
    <property type="match status" value="1"/>
</dbReference>
<dbReference type="InterPro" id="IPR006652">
    <property type="entry name" value="Kelch_1"/>
</dbReference>
<proteinExistence type="predicted"/>
<dbReference type="SMART" id="SM00256">
    <property type="entry name" value="FBOX"/>
    <property type="match status" value="1"/>
</dbReference>
<protein>
    <recommendedName>
        <fullName evidence="1">F-box domain-containing protein</fullName>
    </recommendedName>
</protein>
<keyword evidence="3" id="KW-1185">Reference proteome</keyword>
<dbReference type="Pfam" id="PF00646">
    <property type="entry name" value="F-box"/>
    <property type="match status" value="1"/>
</dbReference>
<feature type="domain" description="F-box" evidence="1">
    <location>
        <begin position="10"/>
        <end position="50"/>
    </location>
</feature>
<dbReference type="InterPro" id="IPR050354">
    <property type="entry name" value="F-box/kelch-repeat_ARATH"/>
</dbReference>
<dbReference type="PANTHER" id="PTHR24414:SF196">
    <property type="entry name" value="BNACNNG12250D PROTEIN"/>
    <property type="match status" value="1"/>
</dbReference>
<organism evidence="2 3">
    <name type="scientific">Capsella rubella</name>
    <dbReference type="NCBI Taxonomy" id="81985"/>
    <lineage>
        <taxon>Eukaryota</taxon>
        <taxon>Viridiplantae</taxon>
        <taxon>Streptophyta</taxon>
        <taxon>Embryophyta</taxon>
        <taxon>Tracheophyta</taxon>
        <taxon>Spermatophyta</taxon>
        <taxon>Magnoliopsida</taxon>
        <taxon>eudicotyledons</taxon>
        <taxon>Gunneridae</taxon>
        <taxon>Pentapetalae</taxon>
        <taxon>rosids</taxon>
        <taxon>malvids</taxon>
        <taxon>Brassicales</taxon>
        <taxon>Brassicaceae</taxon>
        <taxon>Camelineae</taxon>
        <taxon>Capsella</taxon>
    </lineage>
</organism>
<dbReference type="eggNOG" id="KOG1072">
    <property type="taxonomic scope" value="Eukaryota"/>
</dbReference>
<dbReference type="EMBL" id="KB870810">
    <property type="protein sequence ID" value="EOA22830.1"/>
    <property type="molecule type" value="Genomic_DNA"/>
</dbReference>
<dbReference type="Pfam" id="PF25210">
    <property type="entry name" value="Kelch_FKB95"/>
    <property type="match status" value="1"/>
</dbReference>
<accession>R0HCR8</accession>
<dbReference type="Gene3D" id="2.120.10.80">
    <property type="entry name" value="Kelch-type beta propeller"/>
    <property type="match status" value="1"/>
</dbReference>
<dbReference type="CDD" id="cd22152">
    <property type="entry name" value="F-box_AtAFR-like"/>
    <property type="match status" value="1"/>
</dbReference>
<reference evidence="3" key="1">
    <citation type="journal article" date="2013" name="Nat. Genet.">
        <title>The Capsella rubella genome and the genomic consequences of rapid mating system evolution.</title>
        <authorList>
            <person name="Slotte T."/>
            <person name="Hazzouri K.M."/>
            <person name="Agren J.A."/>
            <person name="Koenig D."/>
            <person name="Maumus F."/>
            <person name="Guo Y.L."/>
            <person name="Steige K."/>
            <person name="Platts A.E."/>
            <person name="Escobar J.S."/>
            <person name="Newman L.K."/>
            <person name="Wang W."/>
            <person name="Mandakova T."/>
            <person name="Vello E."/>
            <person name="Smith L.M."/>
            <person name="Henz S.R."/>
            <person name="Steffen J."/>
            <person name="Takuno S."/>
            <person name="Brandvain Y."/>
            <person name="Coop G."/>
            <person name="Andolfatto P."/>
            <person name="Hu T.T."/>
            <person name="Blanchette M."/>
            <person name="Clark R.M."/>
            <person name="Quesneville H."/>
            <person name="Nordborg M."/>
            <person name="Gaut B.S."/>
            <person name="Lysak M.A."/>
            <person name="Jenkins J."/>
            <person name="Grimwood J."/>
            <person name="Chapman J."/>
            <person name="Prochnik S."/>
            <person name="Shu S."/>
            <person name="Rokhsar D."/>
            <person name="Schmutz J."/>
            <person name="Weigel D."/>
            <person name="Wright S.I."/>
        </authorList>
    </citation>
    <scope>NUCLEOTIDE SEQUENCE [LARGE SCALE GENOMIC DNA]</scope>
    <source>
        <strain evidence="3">cv. Monte Gargano</strain>
    </source>
</reference>
<dbReference type="SUPFAM" id="SSF117281">
    <property type="entry name" value="Kelch motif"/>
    <property type="match status" value="1"/>
</dbReference>
<dbReference type="SUPFAM" id="SSF81383">
    <property type="entry name" value="F-box domain"/>
    <property type="match status" value="1"/>
</dbReference>
<sequence length="356" mass="40373">METLPDFSSLPEDIVLNCLARVSRIYNPTLSLVSRSFRSLIASPELEAARSRVGILREAFVCLDLNTSNPNPRWFILSQDTGRQGLPTAELLPLPPFPGEHPRYSTVLLVDSVIYIIGGWVGGNISNRVLLFDCRSHRWRSLPNMRHPRLSPAADVIDGKMYVIGGSYNNIDNWGGEVFDGKTQTWEPILPTAVVDLTAEKRNVVPGRLVMGGKEYSMHGLNPDVNTNVCLVDKRLRIMSFSHHSLFWNDPKEDLVWRLVLGLEGFSKFPYFHHRLNLLGNSDGGRKVIVWWRSVSTRREAPHYTPCEETKIWCAEVSFERRGLQELWGSVQWSENVLTIDGCHSPSDFLLHSVHC</sequence>